<keyword evidence="11" id="KW-0576">Peroxisome</keyword>
<evidence type="ECO:0000256" key="7">
    <source>
        <dbReference type="ARBA" id="ARBA00022827"/>
    </source>
</evidence>
<evidence type="ECO:0000256" key="11">
    <source>
        <dbReference type="ARBA" id="ARBA00023140"/>
    </source>
</evidence>
<dbReference type="EMBL" id="JAPDMZ010000189">
    <property type="protein sequence ID" value="KAK0546531.1"/>
    <property type="molecule type" value="Genomic_DNA"/>
</dbReference>
<evidence type="ECO:0000256" key="1">
    <source>
        <dbReference type="ARBA" id="ARBA00001201"/>
    </source>
</evidence>
<dbReference type="Pfam" id="PF01756">
    <property type="entry name" value="ACOX"/>
    <property type="match status" value="1"/>
</dbReference>
<evidence type="ECO:0000256" key="15">
    <source>
        <dbReference type="PIRSR" id="PIRSR000168-2"/>
    </source>
</evidence>
<sequence>MSTWRDTLTIETMDKERANPPFDVRALSISMHGTERDLQLKEKFMIELARDPIYSTKGWHDMSKDEIRERTMQKIASLVHYVMNETVDVFTKRMELIGMHDPGFWTRFGVHYGLFLGAIRGSATANQFSYWMEKGVISCQGMYGCFGMTELAHGSNVAGLETTATFDEKTDQFVVHTPNLGATKWWIGGAAQSATHCSVFAQLIVNGKKYGTKTFIVPLRDPKTYQLLPGINIGDIGKKMGRDGIDNGFIQFTNVRIPRAYMLMKHTQVTREGEVREPPLQQLTYGALLQGRTAMVADAANTSKKALTIAVRYAAVRRQFKSTPEATLETQILDYPIHQRRLMPLLAQATAFGFTALEMTRLFEETSTALEALEPGDPNLEKTIEMLKETHATSAGLKAFCTWGTLEAIDKCRQACGGHGYSSYNGFPSMYADFAVHCTWEGDNTILALQSGRALISSFLDAKTKGKKFSSATSYMNDIDTVLAAKCNGEKDLDSLEGIEAGWGTVAAHAVKKAAEDYEKLINAGKNRDEAFEACSQVRFVAASVHSSGYIFRQFKQAVERLPADAKDGVRVNLEIVAKLYGLWQMEEKAAFFLRSGWLSPQQLDLVQARVSDACAAVRKFAIPLIDAFAISDHIINSPIGVKSGDIYREYFGAVRRANPQNKEHPYFERVIKPFLFRSPPEMEDFDDMGVDDDIEEIREELEEAEKERAEAAKANAAKKATVE</sequence>
<feature type="domain" description="Acyl-coenzyme A oxidase N-terminal" evidence="19">
    <location>
        <begin position="23"/>
        <end position="134"/>
    </location>
</feature>
<evidence type="ECO:0000256" key="3">
    <source>
        <dbReference type="ARBA" id="ARBA00004275"/>
    </source>
</evidence>
<keyword evidence="7 13" id="KW-0274">FAD</keyword>
<comment type="pathway">
    <text evidence="4">Lipid metabolism; peroxisomal fatty acid beta-oxidation.</text>
</comment>
<evidence type="ECO:0000313" key="22">
    <source>
        <dbReference type="Proteomes" id="UP001176517"/>
    </source>
</evidence>
<evidence type="ECO:0000256" key="16">
    <source>
        <dbReference type="SAM" id="MobiDB-lite"/>
    </source>
</evidence>
<comment type="similarity">
    <text evidence="5 13">Belongs to the acyl-CoA oxidase family.</text>
</comment>
<dbReference type="InterPro" id="IPR012258">
    <property type="entry name" value="Acyl-CoA_oxidase"/>
</dbReference>
<evidence type="ECO:0000313" key="21">
    <source>
        <dbReference type="EMBL" id="KAK0546531.1"/>
    </source>
</evidence>
<feature type="compositionally biased region" description="Low complexity" evidence="16">
    <location>
        <begin position="713"/>
        <end position="724"/>
    </location>
</feature>
<evidence type="ECO:0000256" key="6">
    <source>
        <dbReference type="ARBA" id="ARBA00022630"/>
    </source>
</evidence>
<evidence type="ECO:0000256" key="9">
    <source>
        <dbReference type="ARBA" id="ARBA00023002"/>
    </source>
</evidence>
<feature type="active site" description="Proton acceptor" evidence="14">
    <location>
        <position position="441"/>
    </location>
</feature>
<dbReference type="Proteomes" id="UP001176517">
    <property type="component" value="Unassembled WGS sequence"/>
</dbReference>
<keyword evidence="9 21" id="KW-0560">Oxidoreductase</keyword>
<dbReference type="InterPro" id="IPR009100">
    <property type="entry name" value="AcylCoA_DH/oxidase_NM_dom_sf"/>
</dbReference>
<dbReference type="FunFam" id="1.20.140.10:FF:000015">
    <property type="entry name" value="Acyl-coenzyme A oxidase"/>
    <property type="match status" value="1"/>
</dbReference>
<evidence type="ECO:0000256" key="13">
    <source>
        <dbReference type="PIRNR" id="PIRNR000168"/>
    </source>
</evidence>
<comment type="subcellular location">
    <subcellularLocation>
        <location evidence="3">Peroxisome</location>
    </subcellularLocation>
</comment>
<dbReference type="GO" id="GO:0005777">
    <property type="term" value="C:peroxisome"/>
    <property type="evidence" value="ECO:0007669"/>
    <property type="project" value="UniProtKB-SubCell"/>
</dbReference>
<gene>
    <name evidence="21" type="primary">POX1</name>
    <name evidence="21" type="ORF">OC846_005225</name>
</gene>
<comment type="subunit">
    <text evidence="12">Heteropentamer composed of five different subunits.</text>
</comment>
<evidence type="ECO:0000256" key="2">
    <source>
        <dbReference type="ARBA" id="ARBA00001974"/>
    </source>
</evidence>
<proteinExistence type="inferred from homology"/>
<dbReference type="FunFam" id="2.40.110.10:FF:000003">
    <property type="entry name" value="Acyl-coenzyme A oxidase"/>
    <property type="match status" value="1"/>
</dbReference>
<keyword evidence="8" id="KW-0276">Fatty acid metabolism</keyword>
<protein>
    <recommendedName>
        <fullName evidence="13">Acyl-coenzyme A oxidase</fullName>
    </recommendedName>
</protein>
<dbReference type="InterPro" id="IPR002655">
    <property type="entry name" value="Acyl-CoA_oxidase_C"/>
</dbReference>
<dbReference type="Gene3D" id="1.20.140.10">
    <property type="entry name" value="Butyryl-CoA Dehydrogenase, subunit A, domain 3"/>
    <property type="match status" value="2"/>
</dbReference>
<keyword evidence="22" id="KW-1185">Reference proteome</keyword>
<organism evidence="21 22">
    <name type="scientific">Tilletia horrida</name>
    <dbReference type="NCBI Taxonomy" id="155126"/>
    <lineage>
        <taxon>Eukaryota</taxon>
        <taxon>Fungi</taxon>
        <taxon>Dikarya</taxon>
        <taxon>Basidiomycota</taxon>
        <taxon>Ustilaginomycotina</taxon>
        <taxon>Exobasidiomycetes</taxon>
        <taxon>Tilletiales</taxon>
        <taxon>Tilletiaceae</taxon>
        <taxon>Tilletia</taxon>
    </lineage>
</organism>
<dbReference type="FunFam" id="1.10.540.10:FF:000018">
    <property type="entry name" value="Acyl-coenzyme A oxidase"/>
    <property type="match status" value="1"/>
</dbReference>
<evidence type="ECO:0000256" key="14">
    <source>
        <dbReference type="PIRSR" id="PIRSR000168-1"/>
    </source>
</evidence>
<dbReference type="GO" id="GO:0005504">
    <property type="term" value="F:fatty acid binding"/>
    <property type="evidence" value="ECO:0007669"/>
    <property type="project" value="TreeGrafter"/>
</dbReference>
<dbReference type="PIRSF" id="PIRSF000168">
    <property type="entry name" value="Acyl-CoA_oxidase"/>
    <property type="match status" value="1"/>
</dbReference>
<dbReference type="InterPro" id="IPR055060">
    <property type="entry name" value="ACOX_C_alpha1"/>
</dbReference>
<dbReference type="AlphaFoldDB" id="A0AAN6GKY5"/>
<feature type="domain" description="Acyl-CoA oxidase C-terminal" evidence="17">
    <location>
        <begin position="497"/>
        <end position="676"/>
    </location>
</feature>
<dbReference type="PANTHER" id="PTHR10909">
    <property type="entry name" value="ELECTRON TRANSPORT OXIDOREDUCTASE"/>
    <property type="match status" value="1"/>
</dbReference>
<dbReference type="InterPro" id="IPR006091">
    <property type="entry name" value="Acyl-CoA_Oxase/DH_mid-dom"/>
</dbReference>
<feature type="region of interest" description="Disordered" evidence="16">
    <location>
        <begin position="703"/>
        <end position="724"/>
    </location>
</feature>
<dbReference type="FunFam" id="1.20.140.10:FF:000013">
    <property type="entry name" value="Acyl-coenzyme A oxidase"/>
    <property type="match status" value="1"/>
</dbReference>
<evidence type="ECO:0000256" key="5">
    <source>
        <dbReference type="ARBA" id="ARBA00006288"/>
    </source>
</evidence>
<dbReference type="Pfam" id="PF14749">
    <property type="entry name" value="Acyl-CoA_ox_N"/>
    <property type="match status" value="1"/>
</dbReference>
<feature type="domain" description="Acyl-CoA oxidase/dehydrogenase middle" evidence="18">
    <location>
        <begin position="145"/>
        <end position="255"/>
    </location>
</feature>
<evidence type="ECO:0000256" key="8">
    <source>
        <dbReference type="ARBA" id="ARBA00022832"/>
    </source>
</evidence>
<feature type="binding site" evidence="15">
    <location>
        <position position="149"/>
    </location>
    <ligand>
        <name>FAD</name>
        <dbReference type="ChEBI" id="CHEBI:57692"/>
    </ligand>
</feature>
<keyword evidence="6 13" id="KW-0285">Flavoprotein</keyword>
<dbReference type="GO" id="GO:0033540">
    <property type="term" value="P:fatty acid beta-oxidation using acyl-CoA oxidase"/>
    <property type="evidence" value="ECO:0007669"/>
    <property type="project" value="TreeGrafter"/>
</dbReference>
<comment type="caution">
    <text evidence="21">The sequence shown here is derived from an EMBL/GenBank/DDBJ whole genome shotgun (WGS) entry which is preliminary data.</text>
</comment>
<keyword evidence="10" id="KW-0443">Lipid metabolism</keyword>
<evidence type="ECO:0000256" key="10">
    <source>
        <dbReference type="ARBA" id="ARBA00023098"/>
    </source>
</evidence>
<name>A0AAN6GKY5_9BASI</name>
<evidence type="ECO:0000259" key="18">
    <source>
        <dbReference type="Pfam" id="PF02770"/>
    </source>
</evidence>
<dbReference type="Gene3D" id="2.40.110.10">
    <property type="entry name" value="Butyryl-CoA Dehydrogenase, subunit A, domain 2"/>
    <property type="match status" value="1"/>
</dbReference>
<comment type="catalytic activity">
    <reaction evidence="1">
        <text>a 2,3-saturated acyl-CoA + O2 = a (2E)-enoyl-CoA + H2O2</text>
        <dbReference type="Rhea" id="RHEA:38959"/>
        <dbReference type="ChEBI" id="CHEBI:15379"/>
        <dbReference type="ChEBI" id="CHEBI:16240"/>
        <dbReference type="ChEBI" id="CHEBI:58856"/>
        <dbReference type="ChEBI" id="CHEBI:65111"/>
        <dbReference type="EC" id="1.3.3.6"/>
    </reaction>
</comment>
<evidence type="ECO:0000259" key="17">
    <source>
        <dbReference type="Pfam" id="PF01756"/>
    </source>
</evidence>
<dbReference type="SUPFAM" id="SSF47203">
    <property type="entry name" value="Acyl-CoA dehydrogenase C-terminal domain-like"/>
    <property type="match status" value="2"/>
</dbReference>
<feature type="binding site" evidence="15">
    <location>
        <position position="188"/>
    </location>
    <ligand>
        <name>FAD</name>
        <dbReference type="ChEBI" id="CHEBI:57692"/>
    </ligand>
</feature>
<comment type="cofactor">
    <cofactor evidence="2">
        <name>FAD</name>
        <dbReference type="ChEBI" id="CHEBI:57692"/>
    </cofactor>
</comment>
<dbReference type="InterPro" id="IPR046373">
    <property type="entry name" value="Acyl-CoA_Oxase/DH_mid-dom_sf"/>
</dbReference>
<dbReference type="SUPFAM" id="SSF56645">
    <property type="entry name" value="Acyl-CoA dehydrogenase NM domain-like"/>
    <property type="match status" value="1"/>
</dbReference>
<dbReference type="InterPro" id="IPR036250">
    <property type="entry name" value="AcylCo_DH-like_C"/>
</dbReference>
<evidence type="ECO:0000256" key="4">
    <source>
        <dbReference type="ARBA" id="ARBA00004846"/>
    </source>
</evidence>
<dbReference type="Pfam" id="PF22924">
    <property type="entry name" value="ACOX_C_alpha1"/>
    <property type="match status" value="1"/>
</dbReference>
<accession>A0AAN6GKY5</accession>
<evidence type="ECO:0000256" key="12">
    <source>
        <dbReference type="ARBA" id="ARBA00063271"/>
    </source>
</evidence>
<feature type="domain" description="Acyl-CoA oxidase C-alpha1" evidence="20">
    <location>
        <begin position="285"/>
        <end position="456"/>
    </location>
</feature>
<evidence type="ECO:0000259" key="20">
    <source>
        <dbReference type="Pfam" id="PF22924"/>
    </source>
</evidence>
<dbReference type="Gene3D" id="1.10.540.10">
    <property type="entry name" value="Acyl-CoA dehydrogenase/oxidase, N-terminal domain"/>
    <property type="match status" value="1"/>
</dbReference>
<dbReference type="Pfam" id="PF02770">
    <property type="entry name" value="Acyl-CoA_dh_M"/>
    <property type="match status" value="1"/>
</dbReference>
<reference evidence="21" key="1">
    <citation type="journal article" date="2023" name="PhytoFront">
        <title>Draft Genome Resources of Seven Strains of Tilletia horrida, Causal Agent of Kernel Smut of Rice.</title>
        <authorList>
            <person name="Khanal S."/>
            <person name="Antony Babu S."/>
            <person name="Zhou X.G."/>
        </authorList>
    </citation>
    <scope>NUCLEOTIDE SEQUENCE</scope>
    <source>
        <strain evidence="21">TX6</strain>
    </source>
</reference>
<dbReference type="GO" id="GO:0071949">
    <property type="term" value="F:FAD binding"/>
    <property type="evidence" value="ECO:0007669"/>
    <property type="project" value="InterPro"/>
</dbReference>
<dbReference type="GO" id="GO:0055088">
    <property type="term" value="P:lipid homeostasis"/>
    <property type="evidence" value="ECO:0007669"/>
    <property type="project" value="TreeGrafter"/>
</dbReference>
<dbReference type="InterPro" id="IPR029320">
    <property type="entry name" value="Acyl-CoA_ox_N"/>
</dbReference>
<dbReference type="PANTHER" id="PTHR10909:SF352">
    <property type="entry name" value="ACYL-COENZYME A OXIDASE-LIKE PROTEIN"/>
    <property type="match status" value="1"/>
</dbReference>
<dbReference type="GO" id="GO:0003997">
    <property type="term" value="F:acyl-CoA oxidase activity"/>
    <property type="evidence" value="ECO:0007669"/>
    <property type="project" value="UniProtKB-EC"/>
</dbReference>
<evidence type="ECO:0000259" key="19">
    <source>
        <dbReference type="Pfam" id="PF14749"/>
    </source>
</evidence>
<dbReference type="InterPro" id="IPR037069">
    <property type="entry name" value="AcylCoA_DH/ox_N_sf"/>
</dbReference>